<evidence type="ECO:0000256" key="1">
    <source>
        <dbReference type="ARBA" id="ARBA00023172"/>
    </source>
</evidence>
<dbReference type="GO" id="GO:0006310">
    <property type="term" value="P:DNA recombination"/>
    <property type="evidence" value="ECO:0007669"/>
    <property type="project" value="UniProtKB-KW"/>
</dbReference>
<evidence type="ECO:0000313" key="2">
    <source>
        <dbReference type="EMBL" id="EKC57157.1"/>
    </source>
</evidence>
<dbReference type="GO" id="GO:0015074">
    <property type="term" value="P:DNA integration"/>
    <property type="evidence" value="ECO:0007669"/>
    <property type="project" value="InterPro"/>
</dbReference>
<proteinExistence type="predicted"/>
<dbReference type="InterPro" id="IPR013762">
    <property type="entry name" value="Integrase-like_cat_sf"/>
</dbReference>
<dbReference type="EMBL" id="AJWZ01007346">
    <property type="protein sequence ID" value="EKC57157.1"/>
    <property type="molecule type" value="Genomic_DNA"/>
</dbReference>
<organism evidence="2">
    <name type="scientific">human gut metagenome</name>
    <dbReference type="NCBI Taxonomy" id="408170"/>
    <lineage>
        <taxon>unclassified sequences</taxon>
        <taxon>metagenomes</taxon>
        <taxon>organismal metagenomes</taxon>
    </lineage>
</organism>
<name>K1S914_9ZZZZ</name>
<dbReference type="GO" id="GO:0003677">
    <property type="term" value="F:DNA binding"/>
    <property type="evidence" value="ECO:0007669"/>
    <property type="project" value="InterPro"/>
</dbReference>
<keyword evidence="1" id="KW-0233">DNA recombination</keyword>
<dbReference type="AlphaFoldDB" id="K1S914"/>
<dbReference type="Gene3D" id="1.10.443.10">
    <property type="entry name" value="Intergrase catalytic core"/>
    <property type="match status" value="1"/>
</dbReference>
<reference evidence="2" key="1">
    <citation type="journal article" date="2013" name="Environ. Microbiol.">
        <title>Microbiota from the distal guts of lean and obese adolescents exhibit partial functional redundancy besides clear differences in community structure.</title>
        <authorList>
            <person name="Ferrer M."/>
            <person name="Ruiz A."/>
            <person name="Lanza F."/>
            <person name="Haange S.B."/>
            <person name="Oberbach A."/>
            <person name="Till H."/>
            <person name="Bargiela R."/>
            <person name="Campoy C."/>
            <person name="Segura M.T."/>
            <person name="Richter M."/>
            <person name="von Bergen M."/>
            <person name="Seifert J."/>
            <person name="Suarez A."/>
        </authorList>
    </citation>
    <scope>NUCLEOTIDE SEQUENCE</scope>
</reference>
<accession>K1S914</accession>
<gene>
    <name evidence="2" type="ORF">OBE_10690</name>
</gene>
<dbReference type="InterPro" id="IPR011010">
    <property type="entry name" value="DNA_brk_join_enz"/>
</dbReference>
<comment type="caution">
    <text evidence="2">The sequence shown here is derived from an EMBL/GenBank/DDBJ whole genome shotgun (WGS) entry which is preliminary data.</text>
</comment>
<dbReference type="SUPFAM" id="SSF56349">
    <property type="entry name" value="DNA breaking-rejoining enzymes"/>
    <property type="match status" value="1"/>
</dbReference>
<protein>
    <submittedName>
        <fullName evidence="2">Phage-related integrase</fullName>
    </submittedName>
</protein>
<sequence length="69" mass="7761">MHLVQANVNPVYIKDYLGHADISTTEVYARADNEAKRAVLEKATAHLDLPKASHWEQDTELIDWLSSLG</sequence>